<dbReference type="InterPro" id="IPR012296">
    <property type="entry name" value="Nuclease_put_TT1808"/>
</dbReference>
<evidence type="ECO:0000313" key="3">
    <source>
        <dbReference type="Proteomes" id="UP000317429"/>
    </source>
</evidence>
<accession>A0A518DJA0</accession>
<sequence length="200" mass="22267">MATTLVEYEQDVPLTGLPEEGPYRLSDYLSLPDVPRVELMQGRFYVAPAPNWYHQAVSMQLSKHFEAIASGSGGLALAAPTDVHLMESTVVQPDLLYLAKGRRPKSQQRIDVVPDLVIEIVSGRYGRRDRVAKLALYAKAGVAEYWILDPEAQIFSYFILVDGAYQVRSAEQGSYVSPRCPEVTIDEPAFWADVDRYVGG</sequence>
<dbReference type="KEGG" id="pnd:Pla175_49790"/>
<dbReference type="AlphaFoldDB" id="A0A518DJA0"/>
<gene>
    <name evidence="2" type="ORF">Pla175_49790</name>
</gene>
<dbReference type="Proteomes" id="UP000317429">
    <property type="component" value="Chromosome"/>
</dbReference>
<organism evidence="2 3">
    <name type="scientific">Pirellulimonas nuda</name>
    <dbReference type="NCBI Taxonomy" id="2528009"/>
    <lineage>
        <taxon>Bacteria</taxon>
        <taxon>Pseudomonadati</taxon>
        <taxon>Planctomycetota</taxon>
        <taxon>Planctomycetia</taxon>
        <taxon>Pirellulales</taxon>
        <taxon>Lacipirellulaceae</taxon>
        <taxon>Pirellulimonas</taxon>
    </lineage>
</organism>
<dbReference type="RefSeq" id="WP_145291721.1">
    <property type="nucleotide sequence ID" value="NZ_CP036291.1"/>
</dbReference>
<dbReference type="EMBL" id="CP036291">
    <property type="protein sequence ID" value="QDU91550.1"/>
    <property type="molecule type" value="Genomic_DNA"/>
</dbReference>
<name>A0A518DJA0_9BACT</name>
<keyword evidence="3" id="KW-1185">Reference proteome</keyword>
<dbReference type="OrthoDB" id="280487at2"/>
<dbReference type="CDD" id="cd06260">
    <property type="entry name" value="DUF820-like"/>
    <property type="match status" value="1"/>
</dbReference>
<feature type="domain" description="Putative restriction endonuclease" evidence="1">
    <location>
        <begin position="26"/>
        <end position="177"/>
    </location>
</feature>
<evidence type="ECO:0000259" key="1">
    <source>
        <dbReference type="Pfam" id="PF05685"/>
    </source>
</evidence>
<dbReference type="Pfam" id="PF05685">
    <property type="entry name" value="Uma2"/>
    <property type="match status" value="1"/>
</dbReference>
<proteinExistence type="predicted"/>
<dbReference type="PANTHER" id="PTHR34107">
    <property type="entry name" value="SLL0198 PROTEIN-RELATED"/>
    <property type="match status" value="1"/>
</dbReference>
<dbReference type="Gene3D" id="3.90.1570.10">
    <property type="entry name" value="tt1808, chain A"/>
    <property type="match status" value="1"/>
</dbReference>
<reference evidence="2 3" key="1">
    <citation type="submission" date="2019-02" db="EMBL/GenBank/DDBJ databases">
        <title>Deep-cultivation of Planctomycetes and their phenomic and genomic characterization uncovers novel biology.</title>
        <authorList>
            <person name="Wiegand S."/>
            <person name="Jogler M."/>
            <person name="Boedeker C."/>
            <person name="Pinto D."/>
            <person name="Vollmers J."/>
            <person name="Rivas-Marin E."/>
            <person name="Kohn T."/>
            <person name="Peeters S.H."/>
            <person name="Heuer A."/>
            <person name="Rast P."/>
            <person name="Oberbeckmann S."/>
            <person name="Bunk B."/>
            <person name="Jeske O."/>
            <person name="Meyerdierks A."/>
            <person name="Storesund J.E."/>
            <person name="Kallscheuer N."/>
            <person name="Luecker S."/>
            <person name="Lage O.M."/>
            <person name="Pohl T."/>
            <person name="Merkel B.J."/>
            <person name="Hornburger P."/>
            <person name="Mueller R.-W."/>
            <person name="Bruemmer F."/>
            <person name="Labrenz M."/>
            <person name="Spormann A.M."/>
            <person name="Op den Camp H."/>
            <person name="Overmann J."/>
            <person name="Amann R."/>
            <person name="Jetten M.S.M."/>
            <person name="Mascher T."/>
            <person name="Medema M.H."/>
            <person name="Devos D.P."/>
            <person name="Kaster A.-K."/>
            <person name="Ovreas L."/>
            <person name="Rohde M."/>
            <person name="Galperin M.Y."/>
            <person name="Jogler C."/>
        </authorList>
    </citation>
    <scope>NUCLEOTIDE SEQUENCE [LARGE SCALE GENOMIC DNA]</scope>
    <source>
        <strain evidence="2 3">Pla175</strain>
    </source>
</reference>
<dbReference type="InterPro" id="IPR008538">
    <property type="entry name" value="Uma2"/>
</dbReference>
<dbReference type="SUPFAM" id="SSF52980">
    <property type="entry name" value="Restriction endonuclease-like"/>
    <property type="match status" value="1"/>
</dbReference>
<dbReference type="PANTHER" id="PTHR34107:SF4">
    <property type="entry name" value="SLL1222 PROTEIN"/>
    <property type="match status" value="1"/>
</dbReference>
<dbReference type="InterPro" id="IPR011335">
    <property type="entry name" value="Restrct_endonuc-II-like"/>
</dbReference>
<protein>
    <recommendedName>
        <fullName evidence="1">Putative restriction endonuclease domain-containing protein</fullName>
    </recommendedName>
</protein>
<evidence type="ECO:0000313" key="2">
    <source>
        <dbReference type="EMBL" id="QDU91550.1"/>
    </source>
</evidence>